<comment type="caution">
    <text evidence="2">The sequence shown here is derived from an EMBL/GenBank/DDBJ whole genome shotgun (WGS) entry which is preliminary data.</text>
</comment>
<dbReference type="Pfam" id="PF01636">
    <property type="entry name" value="APH"/>
    <property type="match status" value="1"/>
</dbReference>
<dbReference type="PANTHER" id="PTHR21310">
    <property type="entry name" value="AMINOGLYCOSIDE PHOSPHOTRANSFERASE-RELATED-RELATED"/>
    <property type="match status" value="1"/>
</dbReference>
<reference evidence="2 3" key="1">
    <citation type="submission" date="2018-05" db="EMBL/GenBank/DDBJ databases">
        <title>Genome sequencing and assembly of the regulated plant pathogen Lachnellula willkommii and related sister species for the development of diagnostic species identification markers.</title>
        <authorList>
            <person name="Giroux E."/>
            <person name="Bilodeau G."/>
        </authorList>
    </citation>
    <scope>NUCLEOTIDE SEQUENCE [LARGE SCALE GENOMIC DNA]</scope>
    <source>
        <strain evidence="2 3">CBS 172.35</strain>
    </source>
</reference>
<sequence>MRHSWIPAILRPNFTWTPPTPFSTQLSSEIPPTPEPSHPLVRRFWGYMHSFLRKFSVYYCRWAGIPFENQIISLPFGLLLKWSDGTRLEEVLATQVCRAAGLPTPKIISYGDHPDTPHAPVSILMTRLPGREIGQAYESLSPEAQTTALTELKLYLSTIRGWKSPWGDERVCSITGGAIRSIRVPNHTIGPCETPREFHEYLLSPARNSFGSESVYEEKLRCARKLQSLQRPGVKFTHGDIKHHNILVDEQGHITGFLDWEAAGWYPEFWEYTTAVRFLPKGFWWYEFLMELGAERYLEESECERALTNLTADAFSW</sequence>
<organism evidence="2 3">
    <name type="scientific">Lachnellula willkommii</name>
    <dbReference type="NCBI Taxonomy" id="215461"/>
    <lineage>
        <taxon>Eukaryota</taxon>
        <taxon>Fungi</taxon>
        <taxon>Dikarya</taxon>
        <taxon>Ascomycota</taxon>
        <taxon>Pezizomycotina</taxon>
        <taxon>Leotiomycetes</taxon>
        <taxon>Helotiales</taxon>
        <taxon>Lachnaceae</taxon>
        <taxon>Lachnellula</taxon>
    </lineage>
</organism>
<dbReference type="InterPro" id="IPR011009">
    <property type="entry name" value="Kinase-like_dom_sf"/>
</dbReference>
<dbReference type="EMBL" id="QGML01000817">
    <property type="protein sequence ID" value="TVY90571.1"/>
    <property type="molecule type" value="Genomic_DNA"/>
</dbReference>
<name>A0A559MCC1_9HELO</name>
<evidence type="ECO:0000313" key="2">
    <source>
        <dbReference type="EMBL" id="TVY90571.1"/>
    </source>
</evidence>
<dbReference type="AlphaFoldDB" id="A0A559MCC1"/>
<gene>
    <name evidence="2" type="ORF">LAWI1_G005976</name>
</gene>
<proteinExistence type="predicted"/>
<evidence type="ECO:0000313" key="3">
    <source>
        <dbReference type="Proteomes" id="UP000315522"/>
    </source>
</evidence>
<dbReference type="SUPFAM" id="SSF56112">
    <property type="entry name" value="Protein kinase-like (PK-like)"/>
    <property type="match status" value="1"/>
</dbReference>
<keyword evidence="3" id="KW-1185">Reference proteome</keyword>
<accession>A0A559MCC1</accession>
<feature type="domain" description="Aminoglycoside phosphotransferase" evidence="1">
    <location>
        <begin position="88"/>
        <end position="281"/>
    </location>
</feature>
<dbReference type="PANTHER" id="PTHR21310:SF55">
    <property type="entry name" value="AMINOGLYCOSIDE PHOSPHOTRANSFERASE DOMAIN-CONTAINING PROTEIN"/>
    <property type="match status" value="1"/>
</dbReference>
<protein>
    <recommendedName>
        <fullName evidence="1">Aminoglycoside phosphotransferase domain-containing protein</fullName>
    </recommendedName>
</protein>
<dbReference type="InterPro" id="IPR051678">
    <property type="entry name" value="AGP_Transferase"/>
</dbReference>
<dbReference type="Proteomes" id="UP000315522">
    <property type="component" value="Unassembled WGS sequence"/>
</dbReference>
<evidence type="ECO:0000259" key="1">
    <source>
        <dbReference type="Pfam" id="PF01636"/>
    </source>
</evidence>
<dbReference type="InterPro" id="IPR002575">
    <property type="entry name" value="Aminoglycoside_PTrfase"/>
</dbReference>
<dbReference type="Gene3D" id="3.90.1200.10">
    <property type="match status" value="1"/>
</dbReference>